<dbReference type="NCBIfam" id="TIGR03519">
    <property type="entry name" value="T9SS_PorP_fam"/>
    <property type="match status" value="1"/>
</dbReference>
<protein>
    <submittedName>
        <fullName evidence="1">Type IX secretion system membrane protein PorP/SprF</fullName>
    </submittedName>
</protein>
<evidence type="ECO:0000313" key="2">
    <source>
        <dbReference type="Proteomes" id="UP001252186"/>
    </source>
</evidence>
<organism evidence="1 2">
    <name type="scientific">Urechidicola vernalis</name>
    <dbReference type="NCBI Taxonomy" id="3075600"/>
    <lineage>
        <taxon>Bacteria</taxon>
        <taxon>Pseudomonadati</taxon>
        <taxon>Bacteroidota</taxon>
        <taxon>Flavobacteriia</taxon>
        <taxon>Flavobacteriales</taxon>
        <taxon>Flavobacteriaceae</taxon>
        <taxon>Urechidicola</taxon>
    </lineage>
</organism>
<name>A0ABU2Y6Y8_9FLAO</name>
<comment type="caution">
    <text evidence="1">The sequence shown here is derived from an EMBL/GenBank/DDBJ whole genome shotgun (WGS) entry which is preliminary data.</text>
</comment>
<reference evidence="1 2" key="1">
    <citation type="submission" date="2023-09" db="EMBL/GenBank/DDBJ databases">
        <authorList>
            <person name="Rey-Velasco X."/>
        </authorList>
    </citation>
    <scope>NUCLEOTIDE SEQUENCE [LARGE SCALE GENOMIC DNA]</scope>
    <source>
        <strain evidence="1 2">P050</strain>
    </source>
</reference>
<dbReference type="InterPro" id="IPR019861">
    <property type="entry name" value="PorP/SprF_Bacteroidetes"/>
</dbReference>
<gene>
    <name evidence="1" type="ORF">RM519_11995</name>
</gene>
<dbReference type="Proteomes" id="UP001252186">
    <property type="component" value="Unassembled WGS sequence"/>
</dbReference>
<proteinExistence type="predicted"/>
<evidence type="ECO:0000313" key="1">
    <source>
        <dbReference type="EMBL" id="MDT0553973.1"/>
    </source>
</evidence>
<accession>A0ABU2Y6Y8</accession>
<dbReference type="Pfam" id="PF11751">
    <property type="entry name" value="PorP_SprF"/>
    <property type="match status" value="1"/>
</dbReference>
<keyword evidence="2" id="KW-1185">Reference proteome</keyword>
<dbReference type="EMBL" id="JAVRHV010000007">
    <property type="protein sequence ID" value="MDT0553973.1"/>
    <property type="molecule type" value="Genomic_DNA"/>
</dbReference>
<dbReference type="RefSeq" id="WP_311594058.1">
    <property type="nucleotide sequence ID" value="NZ_JAVRHV010000007.1"/>
</dbReference>
<sequence length="306" mass="34281">MNKKILILSVFVLLSLIGYSQQDVQFTQYMYNMSVINPAYTGSRTSLSMSMMGRTQWNGLDGAPRTISVAASGPIADRMGLGVTLLSDIIGPVKEESIYADYTYTINTSETGKLAFGAKLGATFQKIDFLSLSLDLEGDPLIDRDNLNQTYPNFGAGLFYYTEKFYAGFSMPNIIKSRHFEKENGFVSEASEEMHFFFNSGYVFDVSQDIKVRPSVMMKGTANTPISIDVAGNLLFYEIFELGVAWRVDSSVSGLFNFVLGKNMRLGYAYDHTLSNFSAYNSGSHEVFFLYGLEFRKNTTNSQRFF</sequence>